<keyword evidence="2" id="KW-1185">Reference proteome</keyword>
<comment type="caution">
    <text evidence="1">The sequence shown here is derived from an EMBL/GenBank/DDBJ whole genome shotgun (WGS) entry which is preliminary data.</text>
</comment>
<protein>
    <submittedName>
        <fullName evidence="1">Uncharacterized protein</fullName>
    </submittedName>
</protein>
<dbReference type="AlphaFoldDB" id="A0A1E1L529"/>
<organism evidence="1 2">
    <name type="scientific">Rhynchosporium graminicola</name>
    <dbReference type="NCBI Taxonomy" id="2792576"/>
    <lineage>
        <taxon>Eukaryota</taxon>
        <taxon>Fungi</taxon>
        <taxon>Dikarya</taxon>
        <taxon>Ascomycota</taxon>
        <taxon>Pezizomycotina</taxon>
        <taxon>Leotiomycetes</taxon>
        <taxon>Helotiales</taxon>
        <taxon>Ploettnerulaceae</taxon>
        <taxon>Rhynchosporium</taxon>
    </lineage>
</organism>
<dbReference type="InParanoid" id="A0A1E1L529"/>
<name>A0A1E1L529_9HELO</name>
<dbReference type="EMBL" id="FJUW01000035">
    <property type="protein sequence ID" value="CZT05615.1"/>
    <property type="molecule type" value="Genomic_DNA"/>
</dbReference>
<gene>
    <name evidence="1" type="ORF">RCO7_10401</name>
</gene>
<evidence type="ECO:0000313" key="1">
    <source>
        <dbReference type="EMBL" id="CZT05615.1"/>
    </source>
</evidence>
<evidence type="ECO:0000313" key="2">
    <source>
        <dbReference type="Proteomes" id="UP000178129"/>
    </source>
</evidence>
<dbReference type="Proteomes" id="UP000178129">
    <property type="component" value="Unassembled WGS sequence"/>
</dbReference>
<reference evidence="2" key="1">
    <citation type="submission" date="2016-03" db="EMBL/GenBank/DDBJ databases">
        <authorList>
            <person name="Ploux O."/>
        </authorList>
    </citation>
    <scope>NUCLEOTIDE SEQUENCE [LARGE SCALE GENOMIC DNA]</scope>
    <source>
        <strain evidence="2">UK7</strain>
    </source>
</reference>
<accession>A0A1E1L529</accession>
<proteinExistence type="predicted"/>
<sequence length="159" mass="17827">MPQEGGNTQLKASSNIQTQLNTRNLVQIKERDKTETGAYDREASQLGEYEVIKIPGVSGKNARKLMLSLASVRNQPIHLGQSDWRFANHALKNVHIDAGTIFDVSIAQEVIRFVRFVTDDLLIPNLSFRVINYSITFMFTLRSSPNIHPETSSISALDI</sequence>